<evidence type="ECO:0000313" key="2">
    <source>
        <dbReference type="Proteomes" id="UP001189429"/>
    </source>
</evidence>
<organism evidence="1 2">
    <name type="scientific">Prorocentrum cordatum</name>
    <dbReference type="NCBI Taxonomy" id="2364126"/>
    <lineage>
        <taxon>Eukaryota</taxon>
        <taxon>Sar</taxon>
        <taxon>Alveolata</taxon>
        <taxon>Dinophyceae</taxon>
        <taxon>Prorocentrales</taxon>
        <taxon>Prorocentraceae</taxon>
        <taxon>Prorocentrum</taxon>
    </lineage>
</organism>
<reference evidence="1" key="1">
    <citation type="submission" date="2023-10" db="EMBL/GenBank/DDBJ databases">
        <authorList>
            <person name="Chen Y."/>
            <person name="Shah S."/>
            <person name="Dougan E. K."/>
            <person name="Thang M."/>
            <person name="Chan C."/>
        </authorList>
    </citation>
    <scope>NUCLEOTIDE SEQUENCE [LARGE SCALE GENOMIC DNA]</scope>
</reference>
<proteinExistence type="predicted"/>
<sequence length="246" mass="28806">MMIARHFKDYHFFLLENDSEDATAHWLRVVSKKDPKFEHKSERLMLGNERSTERARFKRMADLRNRLRDWIESFVRQNAGWDLIVMLDIDIFKAGPFAVSTHSFFSALGRPETYANQWDMLCSNGIHSLKTGHDHFSMHDCFAFRTEGSDWWNAENCSSDKEVGLKLWLGYDLVPVHSCFGGMAFYKPDALFRCRYDPAVFDCEHVTLHQCMREHGSENRMFMDQLLTVNYDAFVHQSCLPSRGDL</sequence>
<accession>A0ABN9SUQ6</accession>
<protein>
    <recommendedName>
        <fullName evidence="3">Hexosyltransferase</fullName>
    </recommendedName>
</protein>
<evidence type="ECO:0008006" key="3">
    <source>
        <dbReference type="Google" id="ProtNLM"/>
    </source>
</evidence>
<name>A0ABN9SUQ6_9DINO</name>
<keyword evidence="2" id="KW-1185">Reference proteome</keyword>
<dbReference type="Proteomes" id="UP001189429">
    <property type="component" value="Unassembled WGS sequence"/>
</dbReference>
<gene>
    <name evidence="1" type="ORF">PCOR1329_LOCUS32777</name>
</gene>
<evidence type="ECO:0000313" key="1">
    <source>
        <dbReference type="EMBL" id="CAK0836198.1"/>
    </source>
</evidence>
<dbReference type="EMBL" id="CAUYUJ010013445">
    <property type="protein sequence ID" value="CAK0836198.1"/>
    <property type="molecule type" value="Genomic_DNA"/>
</dbReference>
<comment type="caution">
    <text evidence="1">The sequence shown here is derived from an EMBL/GenBank/DDBJ whole genome shotgun (WGS) entry which is preliminary data.</text>
</comment>